<organism evidence="1">
    <name type="scientific">Salmonella enteritidis</name>
    <dbReference type="NCBI Taxonomy" id="149539"/>
    <lineage>
        <taxon>Bacteria</taxon>
        <taxon>Pseudomonadati</taxon>
        <taxon>Pseudomonadota</taxon>
        <taxon>Gammaproteobacteria</taxon>
        <taxon>Enterobacterales</taxon>
        <taxon>Enterobacteriaceae</taxon>
        <taxon>Salmonella</taxon>
    </lineage>
</organism>
<proteinExistence type="predicted"/>
<evidence type="ECO:0000313" key="1">
    <source>
        <dbReference type="EMBL" id="MIQ23468.1"/>
    </source>
</evidence>
<name>A0A657ER18_SALEN</name>
<sequence>MPNPIGQAKSTAVIYIGKKRYETLAKHARDISYVAEVNIRPSAFLQYMIDKLSNEAHNEMLKELMSKEDK</sequence>
<comment type="caution">
    <text evidence="1">The sequence shown here is derived from an EMBL/GenBank/DDBJ whole genome shotgun (WGS) entry which is preliminary data.</text>
</comment>
<reference evidence="1" key="1">
    <citation type="submission" date="2018-08" db="EMBL/GenBank/DDBJ databases">
        <authorList>
            <person name="Ashton P.M."/>
            <person name="Dallman T."/>
            <person name="Nair S."/>
            <person name="De Pinna E."/>
            <person name="Peters T."/>
            <person name="Grant K."/>
        </authorList>
    </citation>
    <scope>NUCLEOTIDE SEQUENCE [LARGE SCALE GENOMIC DNA]</scope>
    <source>
        <strain evidence="1">38306</strain>
    </source>
</reference>
<dbReference type="AlphaFoldDB" id="A0A657ER18"/>
<accession>A0A657ER18</accession>
<dbReference type="Proteomes" id="UP000885271">
    <property type="component" value="Unassembled WGS sequence"/>
</dbReference>
<protein>
    <submittedName>
        <fullName evidence="1">Uncharacterized protein</fullName>
    </submittedName>
</protein>
<dbReference type="EMBL" id="RSQT01000053">
    <property type="protein sequence ID" value="MIQ23468.1"/>
    <property type="molecule type" value="Genomic_DNA"/>
</dbReference>
<gene>
    <name evidence="1" type="ORF">ZQ07_23410</name>
</gene>